<gene>
    <name evidence="1" type="ORF">SNAT2548_LOCUS25061</name>
</gene>
<dbReference type="SUPFAM" id="SSF54197">
    <property type="entry name" value="HIT-like"/>
    <property type="match status" value="1"/>
</dbReference>
<dbReference type="Proteomes" id="UP000604046">
    <property type="component" value="Unassembled WGS sequence"/>
</dbReference>
<protein>
    <submittedName>
        <fullName evidence="1">Uncharacterized protein</fullName>
    </submittedName>
</protein>
<accession>A0A812RTA8</accession>
<reference evidence="1" key="1">
    <citation type="submission" date="2021-02" db="EMBL/GenBank/DDBJ databases">
        <authorList>
            <person name="Dougan E. K."/>
            <person name="Rhodes N."/>
            <person name="Thang M."/>
            <person name="Chan C."/>
        </authorList>
    </citation>
    <scope>NUCLEOTIDE SEQUENCE</scope>
</reference>
<proteinExistence type="predicted"/>
<sequence>MLSRSSDGIMFDLIQQSSHSTSAPDLEEGLGLRLFLARQRIPLEALQIKEFRQSCFTGSKTLYICDDRLGRPPSPEEHSAEAVEHCQSCHFCGPESHLLYLDDSTRQGWRAWRLGPLGPLGPLGEPFASHDARVADVSHITPIENMEPERLAQGLEMAQELGRAFFAARGPGSPGVQTDQTVQTYLSYMIKHGSLAGALCPRVHIALAKRRCPQFERRLSLARQFHQKYRRCSVCHCHVVAPLRDGQSADRLLHQTGDFVAIIPYASTPYRVSIIPKQHSACWLQLGAAIQQLAFLLQLVVEAMHYVLANPSYTVYILSVDGQSELEKENTFEAFHWSMEVQARLPVDFGLQLSSGLRVASRLPEDCAQDLRAAMRACLSRRAQLVVDDL</sequence>
<dbReference type="EMBL" id="CAJNDS010002378">
    <property type="protein sequence ID" value="CAE7455365.1"/>
    <property type="molecule type" value="Genomic_DNA"/>
</dbReference>
<evidence type="ECO:0000313" key="2">
    <source>
        <dbReference type="Proteomes" id="UP000604046"/>
    </source>
</evidence>
<dbReference type="InterPro" id="IPR053177">
    <property type="entry name" value="ADP-glucose_phosphorylase"/>
</dbReference>
<dbReference type="AlphaFoldDB" id="A0A812RTA8"/>
<dbReference type="PANTHER" id="PTHR42763">
    <property type="entry name" value="ADP-GLUCOSE PHOSPHORYLASE"/>
    <property type="match status" value="1"/>
</dbReference>
<dbReference type="Gene3D" id="3.30.428.10">
    <property type="entry name" value="HIT-like"/>
    <property type="match status" value="1"/>
</dbReference>
<evidence type="ECO:0000313" key="1">
    <source>
        <dbReference type="EMBL" id="CAE7455365.1"/>
    </source>
</evidence>
<comment type="caution">
    <text evidence="1">The sequence shown here is derived from an EMBL/GenBank/DDBJ whole genome shotgun (WGS) entry which is preliminary data.</text>
</comment>
<dbReference type="PANTHER" id="PTHR42763:SF2">
    <property type="entry name" value="ADP-GLUCOSE PHOSPHORYLASE"/>
    <property type="match status" value="1"/>
</dbReference>
<keyword evidence="2" id="KW-1185">Reference proteome</keyword>
<organism evidence="1 2">
    <name type="scientific">Symbiodinium natans</name>
    <dbReference type="NCBI Taxonomy" id="878477"/>
    <lineage>
        <taxon>Eukaryota</taxon>
        <taxon>Sar</taxon>
        <taxon>Alveolata</taxon>
        <taxon>Dinophyceae</taxon>
        <taxon>Suessiales</taxon>
        <taxon>Symbiodiniaceae</taxon>
        <taxon>Symbiodinium</taxon>
    </lineage>
</organism>
<dbReference type="InterPro" id="IPR036265">
    <property type="entry name" value="HIT-like_sf"/>
</dbReference>
<name>A0A812RTA8_9DINO</name>
<dbReference type="OrthoDB" id="425985at2759"/>